<accession>A0A1W2AA87</accession>
<dbReference type="AlphaFoldDB" id="A0A1W2AA87"/>
<evidence type="ECO:0000256" key="1">
    <source>
        <dbReference type="SAM" id="MobiDB-lite"/>
    </source>
</evidence>
<feature type="compositionally biased region" description="Low complexity" evidence="1">
    <location>
        <begin position="68"/>
        <end position="82"/>
    </location>
</feature>
<sequence>MTVRATTDNPLHDPSAAWEGEAVAVDDETEDATLTRLQGEGGPPHPVEPVPLLAYGDLPDQVVEIHEPPTGTAPDGTAPDGASHAASRTLVVVHGGYFRPGVDRTHARPMARALVAAGWRVALAEYRRVPGDPEATTADLAALDALLRGDGHDVAAWIGHSAGGTLVLWRALTPTLPPVPVVALAPVADLDAAVDDRLGTDAVRDWIGATPAQAPELYARLDPLRLREAMPPQSNNDAAAQGITILHGDADATVPLRQSAGWERSVLPGADHFDVVDPRSPHWPSVLAAITRRAAPRRP</sequence>
<dbReference type="Gene3D" id="3.40.50.1820">
    <property type="entry name" value="alpha/beta hydrolase"/>
    <property type="match status" value="1"/>
</dbReference>
<reference evidence="2 3" key="1">
    <citation type="submission" date="2017-04" db="EMBL/GenBank/DDBJ databases">
        <authorList>
            <person name="Afonso C.L."/>
            <person name="Miller P.J."/>
            <person name="Scott M.A."/>
            <person name="Spackman E."/>
            <person name="Goraichik I."/>
            <person name="Dimitrov K.M."/>
            <person name="Suarez D.L."/>
            <person name="Swayne D.E."/>
        </authorList>
    </citation>
    <scope>NUCLEOTIDE SEQUENCE [LARGE SCALE GENOMIC DNA]</scope>
    <source>
        <strain evidence="2 3">CGMCC 1.12511</strain>
    </source>
</reference>
<dbReference type="OrthoDB" id="255603at2"/>
<dbReference type="GO" id="GO:0008236">
    <property type="term" value="F:serine-type peptidase activity"/>
    <property type="evidence" value="ECO:0007669"/>
    <property type="project" value="InterPro"/>
</dbReference>
<evidence type="ECO:0000313" key="2">
    <source>
        <dbReference type="EMBL" id="SMC57493.1"/>
    </source>
</evidence>
<dbReference type="InterPro" id="IPR029058">
    <property type="entry name" value="AB_hydrolase_fold"/>
</dbReference>
<dbReference type="SUPFAM" id="SSF53474">
    <property type="entry name" value="alpha/beta-Hydrolases"/>
    <property type="match status" value="1"/>
</dbReference>
<dbReference type="GO" id="GO:0006508">
    <property type="term" value="P:proteolysis"/>
    <property type="evidence" value="ECO:0007669"/>
    <property type="project" value="InterPro"/>
</dbReference>
<proteinExistence type="predicted"/>
<evidence type="ECO:0000313" key="3">
    <source>
        <dbReference type="Proteomes" id="UP000192634"/>
    </source>
</evidence>
<gene>
    <name evidence="2" type="ORF">SAMN06296429_105188</name>
</gene>
<dbReference type="Proteomes" id="UP000192634">
    <property type="component" value="Unassembled WGS sequence"/>
</dbReference>
<name>A0A1W2AA87_9MICO</name>
<evidence type="ECO:0008006" key="4">
    <source>
        <dbReference type="Google" id="ProtNLM"/>
    </source>
</evidence>
<feature type="region of interest" description="Disordered" evidence="1">
    <location>
        <begin position="65"/>
        <end position="84"/>
    </location>
</feature>
<organism evidence="2 3">
    <name type="scientific">Janibacter indicus</name>
    <dbReference type="NCBI Taxonomy" id="857417"/>
    <lineage>
        <taxon>Bacteria</taxon>
        <taxon>Bacillati</taxon>
        <taxon>Actinomycetota</taxon>
        <taxon>Actinomycetes</taxon>
        <taxon>Micrococcales</taxon>
        <taxon>Intrasporangiaceae</taxon>
        <taxon>Janibacter</taxon>
    </lineage>
</organism>
<dbReference type="EMBL" id="FWXN01000005">
    <property type="protein sequence ID" value="SMC57493.1"/>
    <property type="molecule type" value="Genomic_DNA"/>
</dbReference>
<protein>
    <recommendedName>
        <fullName evidence="4">Peptidase S9 prolyl oligopeptidase catalytic domain-containing protein</fullName>
    </recommendedName>
</protein>
<dbReference type="RefSeq" id="WP_084450614.1">
    <property type="nucleotide sequence ID" value="NZ_FWXN01000005.1"/>
</dbReference>